<dbReference type="GeneID" id="62148480"/>
<evidence type="ECO:0000313" key="2">
    <source>
        <dbReference type="Proteomes" id="UP000710849"/>
    </source>
</evidence>
<reference evidence="1 2" key="1">
    <citation type="journal article" date="2020" name="Genome Biol. Evol.">
        <title>Comparative genomics of Sclerotiniaceae.</title>
        <authorList>
            <person name="Valero Jimenez C.A."/>
            <person name="Steentjes M."/>
            <person name="Scholten O.E."/>
            <person name="Van Kan J.A.L."/>
        </authorList>
    </citation>
    <scope>NUCLEOTIDE SEQUENCE [LARGE SCALE GENOMIC DNA]</scope>
    <source>
        <strain evidence="1 2">MUCL 94</strain>
    </source>
</reference>
<proteinExistence type="predicted"/>
<keyword evidence="2" id="KW-1185">Reference proteome</keyword>
<sequence length="115" mass="12697">MTITSGKSEDAANVHAASIGGDAGHLALPGFYNQTCVWEHHLTADGCKEPHPKVLLINISTFSNTRNDLILNVLILQSTESHDVYQRLGCLNMYAVYFGSTVEHPDWTTREITII</sequence>
<name>A0A9P5IU17_9HELO</name>
<accession>A0A9P5IU17</accession>
<evidence type="ECO:0000313" key="1">
    <source>
        <dbReference type="EMBL" id="KAF7945853.1"/>
    </source>
</evidence>
<dbReference type="EMBL" id="RCSW01000008">
    <property type="protein sequence ID" value="KAF7945853.1"/>
    <property type="molecule type" value="Genomic_DNA"/>
</dbReference>
<dbReference type="AlphaFoldDB" id="A0A9P5IU17"/>
<dbReference type="Proteomes" id="UP000710849">
    <property type="component" value="Unassembled WGS sequence"/>
</dbReference>
<dbReference type="RefSeq" id="XP_038733760.1">
    <property type="nucleotide sequence ID" value="XM_038875403.1"/>
</dbReference>
<gene>
    <name evidence="1" type="ORF">EAE97_004891</name>
</gene>
<protein>
    <submittedName>
        <fullName evidence="1">Uncharacterized protein</fullName>
    </submittedName>
</protein>
<organism evidence="1 2">
    <name type="scientific">Botrytis byssoidea</name>
    <dbReference type="NCBI Taxonomy" id="139641"/>
    <lineage>
        <taxon>Eukaryota</taxon>
        <taxon>Fungi</taxon>
        <taxon>Dikarya</taxon>
        <taxon>Ascomycota</taxon>
        <taxon>Pezizomycotina</taxon>
        <taxon>Leotiomycetes</taxon>
        <taxon>Helotiales</taxon>
        <taxon>Sclerotiniaceae</taxon>
        <taxon>Botrytis</taxon>
    </lineage>
</organism>
<comment type="caution">
    <text evidence="1">The sequence shown here is derived from an EMBL/GenBank/DDBJ whole genome shotgun (WGS) entry which is preliminary data.</text>
</comment>